<dbReference type="GO" id="GO:0016020">
    <property type="term" value="C:membrane"/>
    <property type="evidence" value="ECO:0007669"/>
    <property type="project" value="InterPro"/>
</dbReference>
<dbReference type="Pfam" id="PF02364">
    <property type="entry name" value="Glucan_synthase"/>
    <property type="match status" value="1"/>
</dbReference>
<evidence type="ECO:0000313" key="4">
    <source>
        <dbReference type="Proteomes" id="UP000607653"/>
    </source>
</evidence>
<evidence type="ECO:0000313" key="3">
    <source>
        <dbReference type="EMBL" id="DAD47495.1"/>
    </source>
</evidence>
<proteinExistence type="predicted"/>
<keyword evidence="4" id="KW-1185">Reference proteome</keyword>
<organism evidence="3 4">
    <name type="scientific">Nelumbo nucifera</name>
    <name type="common">Sacred lotus</name>
    <dbReference type="NCBI Taxonomy" id="4432"/>
    <lineage>
        <taxon>Eukaryota</taxon>
        <taxon>Viridiplantae</taxon>
        <taxon>Streptophyta</taxon>
        <taxon>Embryophyta</taxon>
        <taxon>Tracheophyta</taxon>
        <taxon>Spermatophyta</taxon>
        <taxon>Magnoliopsida</taxon>
        <taxon>Proteales</taxon>
        <taxon>Nelumbonaceae</taxon>
        <taxon>Nelumbo</taxon>
    </lineage>
</organism>
<name>A0A822ZVZ0_NELNU</name>
<gene>
    <name evidence="3" type="ORF">HUJ06_017432</name>
</gene>
<dbReference type="GO" id="GO:0003843">
    <property type="term" value="F:1,3-beta-D-glucan synthase activity"/>
    <property type="evidence" value="ECO:0007669"/>
    <property type="project" value="InterPro"/>
</dbReference>
<keyword evidence="1" id="KW-0472">Membrane</keyword>
<accession>A0A822ZVZ0</accession>
<feature type="transmembrane region" description="Helical" evidence="1">
    <location>
        <begin position="58"/>
        <end position="79"/>
    </location>
</feature>
<dbReference type="Proteomes" id="UP000607653">
    <property type="component" value="Unassembled WGS sequence"/>
</dbReference>
<dbReference type="PANTHER" id="PTHR12741">
    <property type="entry name" value="LYST-INTERACTING PROTEIN LIP5 DOPAMINE RESPONSIVE PROTEIN DRG-1"/>
    <property type="match status" value="1"/>
</dbReference>
<evidence type="ECO:0000256" key="1">
    <source>
        <dbReference type="SAM" id="Phobius"/>
    </source>
</evidence>
<reference evidence="3 4" key="1">
    <citation type="journal article" date="2020" name="Mol. Biol. Evol.">
        <title>Distinct Expression and Methylation Patterns for Genes with Different Fates following a Single Whole-Genome Duplication in Flowering Plants.</title>
        <authorList>
            <person name="Shi T."/>
            <person name="Rahmani R.S."/>
            <person name="Gugger P.F."/>
            <person name="Wang M."/>
            <person name="Li H."/>
            <person name="Zhang Y."/>
            <person name="Li Z."/>
            <person name="Wang Q."/>
            <person name="Van de Peer Y."/>
            <person name="Marchal K."/>
            <person name="Chen J."/>
        </authorList>
    </citation>
    <scope>NUCLEOTIDE SEQUENCE [LARGE SCALE GENOMIC DNA]</scope>
    <source>
        <tissue evidence="3">Leaf</tissue>
    </source>
</reference>
<dbReference type="GO" id="GO:0000148">
    <property type="term" value="C:1,3-beta-D-glucan synthase complex"/>
    <property type="evidence" value="ECO:0007669"/>
    <property type="project" value="InterPro"/>
</dbReference>
<sequence>MGGGGKYRATRRGFVVHHEKFAENYKMYSRSHFVKGVELTILLIAYEIYGAVATDSTSYMLLTSSMWFLVVSWMFAPFLSNPSGFEWQKIVEDWEDWTK</sequence>
<dbReference type="InterPro" id="IPR003440">
    <property type="entry name" value="Glyco_trans_48_dom"/>
</dbReference>
<keyword evidence="1" id="KW-0812">Transmembrane</keyword>
<dbReference type="EMBL" id="DUZY01000008">
    <property type="protein sequence ID" value="DAD47495.1"/>
    <property type="molecule type" value="Genomic_DNA"/>
</dbReference>
<keyword evidence="1" id="KW-1133">Transmembrane helix</keyword>
<dbReference type="AlphaFoldDB" id="A0A822ZVZ0"/>
<dbReference type="GO" id="GO:0006075">
    <property type="term" value="P:(1-&gt;3)-beta-D-glucan biosynthetic process"/>
    <property type="evidence" value="ECO:0007669"/>
    <property type="project" value="InterPro"/>
</dbReference>
<protein>
    <recommendedName>
        <fullName evidence="2">Glycosyl transferase 48 domain-containing protein</fullName>
    </recommendedName>
</protein>
<feature type="domain" description="Glycosyl transferase 48" evidence="2">
    <location>
        <begin position="3"/>
        <end position="98"/>
    </location>
</feature>
<comment type="caution">
    <text evidence="3">The sequence shown here is derived from an EMBL/GenBank/DDBJ whole genome shotgun (WGS) entry which is preliminary data.</text>
</comment>
<dbReference type="PANTHER" id="PTHR12741:SF106">
    <property type="entry name" value="CALLOSE SYNTHASE 5"/>
    <property type="match status" value="1"/>
</dbReference>
<feature type="transmembrane region" description="Helical" evidence="1">
    <location>
        <begin position="33"/>
        <end position="52"/>
    </location>
</feature>
<evidence type="ECO:0000259" key="2">
    <source>
        <dbReference type="Pfam" id="PF02364"/>
    </source>
</evidence>